<protein>
    <submittedName>
        <fullName evidence="2">Uncharacterized protein</fullName>
    </submittedName>
</protein>
<gene>
    <name evidence="2" type="ORF">GSOID_T00022091001</name>
</gene>
<feature type="transmembrane region" description="Helical" evidence="1">
    <location>
        <begin position="75"/>
        <end position="94"/>
    </location>
</feature>
<dbReference type="AlphaFoldDB" id="E4YXD3"/>
<evidence type="ECO:0000313" key="2">
    <source>
        <dbReference type="EMBL" id="CBY40116.1"/>
    </source>
</evidence>
<reference evidence="2" key="1">
    <citation type="journal article" date="2010" name="Science">
        <title>Plasticity of animal genome architecture unmasked by rapid evolution of a pelagic tunicate.</title>
        <authorList>
            <person name="Denoeud F."/>
            <person name="Henriet S."/>
            <person name="Mungpakdee S."/>
            <person name="Aury J.M."/>
            <person name="Da Silva C."/>
            <person name="Brinkmann H."/>
            <person name="Mikhaleva J."/>
            <person name="Olsen L.C."/>
            <person name="Jubin C."/>
            <person name="Canestro C."/>
            <person name="Bouquet J.M."/>
            <person name="Danks G."/>
            <person name="Poulain J."/>
            <person name="Campsteijn C."/>
            <person name="Adamski M."/>
            <person name="Cross I."/>
            <person name="Yadetie F."/>
            <person name="Muffato M."/>
            <person name="Louis A."/>
            <person name="Butcher S."/>
            <person name="Tsagkogeorga G."/>
            <person name="Konrad A."/>
            <person name="Singh S."/>
            <person name="Jensen M.F."/>
            <person name="Cong E.H."/>
            <person name="Eikeseth-Otteraa H."/>
            <person name="Noel B."/>
            <person name="Anthouard V."/>
            <person name="Porcel B.M."/>
            <person name="Kachouri-Lafond R."/>
            <person name="Nishino A."/>
            <person name="Ugolini M."/>
            <person name="Chourrout P."/>
            <person name="Nishida H."/>
            <person name="Aasland R."/>
            <person name="Huzurbazar S."/>
            <person name="Westhof E."/>
            <person name="Delsuc F."/>
            <person name="Lehrach H."/>
            <person name="Reinhardt R."/>
            <person name="Weissenbach J."/>
            <person name="Roy S.W."/>
            <person name="Artiguenave F."/>
            <person name="Postlethwait J.H."/>
            <person name="Manak J.R."/>
            <person name="Thompson E.M."/>
            <person name="Jaillon O."/>
            <person name="Du Pasquier L."/>
            <person name="Boudinot P."/>
            <person name="Liberles D.A."/>
            <person name="Volff J.N."/>
            <person name="Philippe H."/>
            <person name="Lenhard B."/>
            <person name="Roest Crollius H."/>
            <person name="Wincker P."/>
            <person name="Chourrout D."/>
        </authorList>
    </citation>
    <scope>NUCLEOTIDE SEQUENCE [LARGE SCALE GENOMIC DNA]</scope>
</reference>
<name>E4YXD3_OIKDI</name>
<proteinExistence type="predicted"/>
<dbReference type="Proteomes" id="UP000011014">
    <property type="component" value="Unassembled WGS sequence"/>
</dbReference>
<dbReference type="EMBL" id="FN655782">
    <property type="protein sequence ID" value="CBY40116.1"/>
    <property type="molecule type" value="Genomic_DNA"/>
</dbReference>
<keyword evidence="1" id="KW-0812">Transmembrane</keyword>
<feature type="transmembrane region" description="Helical" evidence="1">
    <location>
        <begin position="33"/>
        <end position="54"/>
    </location>
</feature>
<organism evidence="2">
    <name type="scientific">Oikopleura dioica</name>
    <name type="common">Tunicate</name>
    <dbReference type="NCBI Taxonomy" id="34765"/>
    <lineage>
        <taxon>Eukaryota</taxon>
        <taxon>Metazoa</taxon>
        <taxon>Chordata</taxon>
        <taxon>Tunicata</taxon>
        <taxon>Appendicularia</taxon>
        <taxon>Copelata</taxon>
        <taxon>Oikopleuridae</taxon>
        <taxon>Oikopleura</taxon>
    </lineage>
</organism>
<keyword evidence="1" id="KW-0472">Membrane</keyword>
<feature type="transmembrane region" description="Helical" evidence="1">
    <location>
        <begin position="114"/>
        <end position="133"/>
    </location>
</feature>
<accession>E4YXD3</accession>
<keyword evidence="1" id="KW-1133">Transmembrane helix</keyword>
<sequence length="158" mass="17829">MRNRPLVCCLVVLSTFLATIAILSRIGNDRRFFQFGVGICLFGLFFVITNFTAASMIRASFIGIVYSCNWEVPEPLDSFMIIVSIFHLGEYIAVALSNPGQLKSDSFLLNHSPAYHAAMVAAIIEFSALHALFGTNYTLCYNMSIEIWILPRPVWRFY</sequence>
<evidence type="ECO:0000256" key="1">
    <source>
        <dbReference type="SAM" id="Phobius"/>
    </source>
</evidence>